<evidence type="ECO:0000259" key="1">
    <source>
        <dbReference type="Pfam" id="PF13280"/>
    </source>
</evidence>
<dbReference type="RefSeq" id="WP_132457044.1">
    <property type="nucleotide sequence ID" value="NZ_JAWIZJ010000008.1"/>
</dbReference>
<accession>A0A4R3VKA8</accession>
<feature type="domain" description="DNA-binding transcriptional repressor CapW C-terminal dimerisation" evidence="2">
    <location>
        <begin position="220"/>
        <end position="288"/>
    </location>
</feature>
<organism evidence="4 5">
    <name type="scientific">Samsonia erythrinae</name>
    <dbReference type="NCBI Taxonomy" id="160434"/>
    <lineage>
        <taxon>Bacteria</taxon>
        <taxon>Pseudomonadati</taxon>
        <taxon>Pseudomonadota</taxon>
        <taxon>Gammaproteobacteria</taxon>
        <taxon>Enterobacterales</taxon>
        <taxon>Pectobacteriaceae</taxon>
        <taxon>Samsonia</taxon>
    </lineage>
</organism>
<sequence length="302" mass="34533">MTKTSVTGSESVVKGRSWGLERRLQFIDFRLRWSGHINRTDLTSFFGLSIPQASLDIAKYIELAPNNLAYDRRTKTYTATPTFSAVYPQNSAQRYLAELLAMKTGVLEADASFIESAPEVCWVHIPFNTDNEQIVEVIVRAIRDKMAVSICYQSSSSMDNSPRLISPHALGNDGLRWRVRAYCHIKQQFSDFILTRILSIEGVELSTIDPASDYPWHTHVQLMLKTNKELPQARQRALELEYGMRNGELNLSCRLACIHETLGRFHISLMDENNEKDQLFVLKNKEDIQAIVRAYPHPLHAY</sequence>
<comment type="caution">
    <text evidence="4">The sequence shown here is derived from an EMBL/GenBank/DDBJ whole genome shotgun (WGS) entry which is preliminary data.</text>
</comment>
<dbReference type="Proteomes" id="UP000295433">
    <property type="component" value="Unassembled WGS sequence"/>
</dbReference>
<dbReference type="InterPro" id="IPR016634">
    <property type="entry name" value="CapW-like"/>
</dbReference>
<gene>
    <name evidence="4" type="ORF">EDC54_10855</name>
</gene>
<feature type="domain" description="WYL" evidence="1">
    <location>
        <begin position="134"/>
        <end position="201"/>
    </location>
</feature>
<evidence type="ECO:0000259" key="3">
    <source>
        <dbReference type="Pfam" id="PF26109"/>
    </source>
</evidence>
<dbReference type="OrthoDB" id="6400324at2"/>
<dbReference type="InterPro" id="IPR051534">
    <property type="entry name" value="CBASS_pafABC_assoc_protein"/>
</dbReference>
<dbReference type="Pfam" id="PF26107">
    <property type="entry name" value="BrxR_CTD"/>
    <property type="match status" value="1"/>
</dbReference>
<dbReference type="InterPro" id="IPR026881">
    <property type="entry name" value="WYL_dom"/>
</dbReference>
<dbReference type="InterPro" id="IPR059020">
    <property type="entry name" value="CapW_CTD"/>
</dbReference>
<protein>
    <submittedName>
        <fullName evidence="4">WYL domain-containing protein</fullName>
    </submittedName>
</protein>
<dbReference type="Pfam" id="PF26109">
    <property type="entry name" value="WHD_BrxR"/>
    <property type="match status" value="1"/>
</dbReference>
<evidence type="ECO:0000313" key="4">
    <source>
        <dbReference type="EMBL" id="TCV04902.1"/>
    </source>
</evidence>
<name>A0A4R3VKA8_9GAMM</name>
<dbReference type="InterPro" id="IPR059019">
    <property type="entry name" value="WHD_CapW"/>
</dbReference>
<dbReference type="Pfam" id="PF13280">
    <property type="entry name" value="WYL"/>
    <property type="match status" value="1"/>
</dbReference>
<dbReference type="PANTHER" id="PTHR34580">
    <property type="match status" value="1"/>
</dbReference>
<proteinExistence type="predicted"/>
<dbReference type="PROSITE" id="PS52050">
    <property type="entry name" value="WYL"/>
    <property type="match status" value="1"/>
</dbReference>
<feature type="domain" description="DNA-binding transcriptional repressor CapW winged helix-turn-helix" evidence="3">
    <location>
        <begin position="20"/>
        <end position="99"/>
    </location>
</feature>
<dbReference type="PANTHER" id="PTHR34580:SF3">
    <property type="entry name" value="PROTEIN PAFB"/>
    <property type="match status" value="1"/>
</dbReference>
<evidence type="ECO:0000259" key="2">
    <source>
        <dbReference type="Pfam" id="PF26107"/>
    </source>
</evidence>
<keyword evidence="5" id="KW-1185">Reference proteome</keyword>
<reference evidence="4 5" key="1">
    <citation type="submission" date="2019-03" db="EMBL/GenBank/DDBJ databases">
        <title>Genomic Encyclopedia of Type Strains, Phase IV (KMG-IV): sequencing the most valuable type-strain genomes for metagenomic binning, comparative biology and taxonomic classification.</title>
        <authorList>
            <person name="Goeker M."/>
        </authorList>
    </citation>
    <scope>NUCLEOTIDE SEQUENCE [LARGE SCALE GENOMIC DNA]</scope>
    <source>
        <strain evidence="4 5">DSM 16730</strain>
    </source>
</reference>
<dbReference type="AlphaFoldDB" id="A0A4R3VKA8"/>
<dbReference type="PIRSF" id="PIRSF015558">
    <property type="entry name" value="Txn_reg_DeoR_prd"/>
    <property type="match status" value="1"/>
</dbReference>
<evidence type="ECO:0000313" key="5">
    <source>
        <dbReference type="Proteomes" id="UP000295433"/>
    </source>
</evidence>
<dbReference type="EMBL" id="SMBY01000008">
    <property type="protein sequence ID" value="TCV04902.1"/>
    <property type="molecule type" value="Genomic_DNA"/>
</dbReference>